<dbReference type="GO" id="GO:1901982">
    <property type="term" value="F:maltose binding"/>
    <property type="evidence" value="ECO:0007669"/>
    <property type="project" value="TreeGrafter"/>
</dbReference>
<gene>
    <name evidence="5" type="ORF">DBZ45_01945</name>
</gene>
<dbReference type="GO" id="GO:0042956">
    <property type="term" value="P:maltodextrin transmembrane transport"/>
    <property type="evidence" value="ECO:0007669"/>
    <property type="project" value="TreeGrafter"/>
</dbReference>
<evidence type="ECO:0000256" key="4">
    <source>
        <dbReference type="SAM" id="SignalP"/>
    </source>
</evidence>
<dbReference type="CDD" id="cd13585">
    <property type="entry name" value="PBP2_TMBP_like"/>
    <property type="match status" value="1"/>
</dbReference>
<dbReference type="RefSeq" id="WP_111902301.1">
    <property type="nucleotide sequence ID" value="NZ_QLNP01000017.1"/>
</dbReference>
<name>A0A328HL71_ARTGO</name>
<comment type="similarity">
    <text evidence="1">Belongs to the bacterial solute-binding protein 1 family.</text>
</comment>
<organism evidence="5 6">
    <name type="scientific">Arthrobacter globiformis</name>
    <dbReference type="NCBI Taxonomy" id="1665"/>
    <lineage>
        <taxon>Bacteria</taxon>
        <taxon>Bacillati</taxon>
        <taxon>Actinomycetota</taxon>
        <taxon>Actinomycetes</taxon>
        <taxon>Micrococcales</taxon>
        <taxon>Micrococcaceae</taxon>
        <taxon>Arthrobacter</taxon>
    </lineage>
</organism>
<dbReference type="InterPro" id="IPR006059">
    <property type="entry name" value="SBP"/>
</dbReference>
<dbReference type="AlphaFoldDB" id="A0A328HL71"/>
<accession>A0A328HL71</accession>
<evidence type="ECO:0000256" key="3">
    <source>
        <dbReference type="ARBA" id="ARBA00022729"/>
    </source>
</evidence>
<dbReference type="Proteomes" id="UP000249166">
    <property type="component" value="Unassembled WGS sequence"/>
</dbReference>
<comment type="caution">
    <text evidence="5">The sequence shown here is derived from an EMBL/GenBank/DDBJ whole genome shotgun (WGS) entry which is preliminary data.</text>
</comment>
<evidence type="ECO:0000256" key="2">
    <source>
        <dbReference type="ARBA" id="ARBA00022448"/>
    </source>
</evidence>
<protein>
    <submittedName>
        <fullName evidence="5">Sugar ABC transporter substrate-binding protein</fullName>
    </submittedName>
</protein>
<dbReference type="Gene3D" id="3.40.190.10">
    <property type="entry name" value="Periplasmic binding protein-like II"/>
    <property type="match status" value="1"/>
</dbReference>
<dbReference type="Pfam" id="PF13416">
    <property type="entry name" value="SBP_bac_8"/>
    <property type="match status" value="1"/>
</dbReference>
<evidence type="ECO:0000256" key="1">
    <source>
        <dbReference type="ARBA" id="ARBA00008520"/>
    </source>
</evidence>
<dbReference type="PROSITE" id="PS51257">
    <property type="entry name" value="PROKAR_LIPOPROTEIN"/>
    <property type="match status" value="1"/>
</dbReference>
<dbReference type="PANTHER" id="PTHR30061">
    <property type="entry name" value="MALTOSE-BINDING PERIPLASMIC PROTEIN"/>
    <property type="match status" value="1"/>
</dbReference>
<proteinExistence type="inferred from homology"/>
<dbReference type="OrthoDB" id="9762335at2"/>
<dbReference type="EMBL" id="QLNP01000017">
    <property type="protein sequence ID" value="RAM38924.1"/>
    <property type="molecule type" value="Genomic_DNA"/>
</dbReference>
<dbReference type="GO" id="GO:0055052">
    <property type="term" value="C:ATP-binding cassette (ABC) transporter complex, substrate-binding subunit-containing"/>
    <property type="evidence" value="ECO:0007669"/>
    <property type="project" value="TreeGrafter"/>
</dbReference>
<feature type="chain" id="PRO_5038600055" evidence="4">
    <location>
        <begin position="27"/>
        <end position="431"/>
    </location>
</feature>
<evidence type="ECO:0000313" key="5">
    <source>
        <dbReference type="EMBL" id="RAM38924.1"/>
    </source>
</evidence>
<dbReference type="GO" id="GO:0015768">
    <property type="term" value="P:maltose transport"/>
    <property type="evidence" value="ECO:0007669"/>
    <property type="project" value="TreeGrafter"/>
</dbReference>
<dbReference type="SUPFAM" id="SSF53850">
    <property type="entry name" value="Periplasmic binding protein-like II"/>
    <property type="match status" value="1"/>
</dbReference>
<keyword evidence="3 4" id="KW-0732">Signal</keyword>
<dbReference type="PANTHER" id="PTHR30061:SF50">
    <property type="entry name" value="MALTOSE_MALTODEXTRIN-BINDING PERIPLASMIC PROTEIN"/>
    <property type="match status" value="1"/>
</dbReference>
<feature type="signal peptide" evidence="4">
    <location>
        <begin position="1"/>
        <end position="26"/>
    </location>
</feature>
<sequence>MNKRFTRILATSIAAAALMGSLAACGKGSASATSEGGNEITMWTHNAGNPDELAAINSIVDKYNKSGAAKAQIKVQAFPQDSYNDSVVSAAAAGKLPCIVDIDGPNVPNWAWAKYLTPLKLSTDLSKNLPSTVAKWEGETYAVGYYDVALALFARASDLKAAGIRTATVEKPWTKEEFQDALTKLKALGKWQYPLDMGTAGTGEWLPYAYSPLLQSFGGDLVNRDGFQSADGALNGDKAVEWAAWFRGLADQGFMAKKSGKDSTQDFLNNKSGLVYTGSWAADKARTALGKDLAIMPSVDLGNGPKIGGASWQWGVTSGCKNSEAAMDYLSYSLKPENIAAVAKATGTIPATDEAAALLPAFAEGGENRIFMELSRQQAVMRPETPAYPFIATEYAKAVQDILAGAEPKTVLDKAVKAIDANIKSNGGYKN</sequence>
<keyword evidence="2" id="KW-0813">Transport</keyword>
<evidence type="ECO:0000313" key="6">
    <source>
        <dbReference type="Proteomes" id="UP000249166"/>
    </source>
</evidence>
<reference evidence="5 6" key="1">
    <citation type="submission" date="2018-04" db="EMBL/GenBank/DDBJ databases">
        <title>Bacteria isolated from cave deposits of Manipur.</title>
        <authorList>
            <person name="Sahoo D."/>
            <person name="Sarangthem I."/>
            <person name="Nandeibam J."/>
        </authorList>
    </citation>
    <scope>NUCLEOTIDE SEQUENCE [LARGE SCALE GENOMIC DNA]</scope>
    <source>
        <strain evidence="6">mrc11</strain>
    </source>
</reference>